<comment type="caution">
    <text evidence="1">The sequence shown here is derived from an EMBL/GenBank/DDBJ whole genome shotgun (WGS) entry which is preliminary data.</text>
</comment>
<sequence length="125" mass="13794">MHFTISYAGHPTYHVTQAKRDELYKHERLNDHLMEGRFDSEASGADADDNSLNGADVFDQIERQVECFAGTQWSEGNVLSVQMYDQANHATFGYASIGIFPDNSVDSGLQDFGPRGMPLTGGQSC</sequence>
<dbReference type="Proteomes" id="UP000051487">
    <property type="component" value="Unassembled WGS sequence"/>
</dbReference>
<proteinExistence type="predicted"/>
<gene>
    <name evidence="1" type="ORF">ALT_0015</name>
</gene>
<dbReference type="AlphaFoldDB" id="A0AAN4PA75"/>
<name>A0AAN4PA75_ASPLE</name>
<evidence type="ECO:0000313" key="1">
    <source>
        <dbReference type="EMBL" id="GAQ02694.1"/>
    </source>
</evidence>
<dbReference type="EMBL" id="BCLY01000001">
    <property type="protein sequence ID" value="GAQ02694.1"/>
    <property type="molecule type" value="Genomic_DNA"/>
</dbReference>
<evidence type="ECO:0000313" key="2">
    <source>
        <dbReference type="Proteomes" id="UP000051487"/>
    </source>
</evidence>
<accession>A0AAN4PA75</accession>
<protein>
    <submittedName>
        <fullName evidence="1">Uncharacterized protein</fullName>
    </submittedName>
</protein>
<reference evidence="1 2" key="1">
    <citation type="submission" date="2015-11" db="EMBL/GenBank/DDBJ databases">
        <title>Aspergillus lentulus strain IFM 54703T.</title>
        <authorList>
            <person name="Kusuya Y."/>
            <person name="Sakai K."/>
            <person name="Kamei K."/>
            <person name="Takahashi H."/>
            <person name="Yaguchi T."/>
        </authorList>
    </citation>
    <scope>NUCLEOTIDE SEQUENCE [LARGE SCALE GENOMIC DNA]</scope>
    <source>
        <strain evidence="1 2">IFM 54703</strain>
    </source>
</reference>
<organism evidence="1 2">
    <name type="scientific">Aspergillus lentulus</name>
    <dbReference type="NCBI Taxonomy" id="293939"/>
    <lineage>
        <taxon>Eukaryota</taxon>
        <taxon>Fungi</taxon>
        <taxon>Dikarya</taxon>
        <taxon>Ascomycota</taxon>
        <taxon>Pezizomycotina</taxon>
        <taxon>Eurotiomycetes</taxon>
        <taxon>Eurotiomycetidae</taxon>
        <taxon>Eurotiales</taxon>
        <taxon>Aspergillaceae</taxon>
        <taxon>Aspergillus</taxon>
        <taxon>Aspergillus subgen. Fumigati</taxon>
    </lineage>
</organism>